<dbReference type="SUPFAM" id="SSF53756">
    <property type="entry name" value="UDP-Glycosyltransferase/glycogen phosphorylase"/>
    <property type="match status" value="1"/>
</dbReference>
<evidence type="ECO:0008006" key="3">
    <source>
        <dbReference type="Google" id="ProtNLM"/>
    </source>
</evidence>
<organism evidence="1 2">
    <name type="scientific">Microbacterium testaceum</name>
    <name type="common">Aureobacterium testaceum</name>
    <name type="synonym">Brevibacterium testaceum</name>
    <dbReference type="NCBI Taxonomy" id="2033"/>
    <lineage>
        <taxon>Bacteria</taxon>
        <taxon>Bacillati</taxon>
        <taxon>Actinomycetota</taxon>
        <taxon>Actinomycetes</taxon>
        <taxon>Micrococcales</taxon>
        <taxon>Microbacteriaceae</taxon>
        <taxon>Microbacterium</taxon>
    </lineage>
</organism>
<evidence type="ECO:0000313" key="1">
    <source>
        <dbReference type="EMBL" id="GEB46094.1"/>
    </source>
</evidence>
<dbReference type="EMBL" id="BJML01000006">
    <property type="protein sequence ID" value="GEB46094.1"/>
    <property type="molecule type" value="Genomic_DNA"/>
</dbReference>
<protein>
    <recommendedName>
        <fullName evidence="3">Glycosyltransferase</fullName>
    </recommendedName>
</protein>
<comment type="caution">
    <text evidence="1">The sequence shown here is derived from an EMBL/GenBank/DDBJ whole genome shotgun (WGS) entry which is preliminary data.</text>
</comment>
<gene>
    <name evidence="1" type="ORF">MTE01_20390</name>
</gene>
<dbReference type="Pfam" id="PF13692">
    <property type="entry name" value="Glyco_trans_1_4"/>
    <property type="match status" value="1"/>
</dbReference>
<accession>A0A4Y3QLG5</accession>
<dbReference type="Proteomes" id="UP000319525">
    <property type="component" value="Unassembled WGS sequence"/>
</dbReference>
<proteinExistence type="predicted"/>
<dbReference type="RefSeq" id="WP_141377290.1">
    <property type="nucleotide sequence ID" value="NZ_BJML01000006.1"/>
</dbReference>
<evidence type="ECO:0000313" key="2">
    <source>
        <dbReference type="Proteomes" id="UP000319525"/>
    </source>
</evidence>
<dbReference type="GeneID" id="57144727"/>
<dbReference type="OrthoDB" id="9807209at2"/>
<dbReference type="AlphaFoldDB" id="A0A4Y3QLG5"/>
<sequence length="377" mass="41688">MTPQFANVLYVTVYAMDRAALGGAAWVDTRIRRAAAATSARVEEFLVNDPESSTSIDLELRANVVAKARTLARMIALREPYIIAKFRQSPNWRKRARQMGNAWTGQTIVTSQWPALLLATDAGLRVDHHIAHNVDYRLSEIYDPFLFRVLSNSDRTRRAEIRTLRRAAALTTLSVKDGDLLSKLQIKSTHLNLAPVNTERRHAKPLRRIGFIGKAAWPPNASALARLQNEVMPRLRELMPDNSPALLIAGKGTENLKQPGTICLGAIESVEEFYNQIDLVVVPRGEASSGISVKILEAWEQGVNVIAPPALLTAIGVSPDDAASDLEDSNSLALQIRDFYGRDADNERVNVVPDLTRGSLTPSKFWHRVIATEDGTE</sequence>
<reference evidence="1 2" key="1">
    <citation type="submission" date="2019-06" db="EMBL/GenBank/DDBJ databases">
        <title>Whole genome shotgun sequence of Microbacterium testaceum NBRC 12675.</title>
        <authorList>
            <person name="Hosoyama A."/>
            <person name="Uohara A."/>
            <person name="Ohji S."/>
            <person name="Ichikawa N."/>
        </authorList>
    </citation>
    <scope>NUCLEOTIDE SEQUENCE [LARGE SCALE GENOMIC DNA]</scope>
    <source>
        <strain evidence="1 2">NBRC 12675</strain>
    </source>
</reference>
<name>A0A4Y3QLG5_MICTE</name>